<evidence type="ECO:0000256" key="1">
    <source>
        <dbReference type="SAM" id="SignalP"/>
    </source>
</evidence>
<dbReference type="EMBL" id="CP112998">
    <property type="protein sequence ID" value="WAC13751.1"/>
    <property type="molecule type" value="Genomic_DNA"/>
</dbReference>
<keyword evidence="1" id="KW-0732">Signal</keyword>
<evidence type="ECO:0000313" key="3">
    <source>
        <dbReference type="Proteomes" id="UP001164653"/>
    </source>
</evidence>
<accession>A0A9E8NFR1</accession>
<dbReference type="Proteomes" id="UP001164653">
    <property type="component" value="Chromosome"/>
</dbReference>
<sequence length="229" mass="25238">MRILTLTIALIIAAQWSFAQQISPSGIYGAASQSTVGNLSVNWVIGTLTPTSLSALPVRLISFKGQLTSSGNAELEWKTTQEVNNKGFEIQKSVDGKVFDAIGWVDGGNQESEKIYRFTDAKLITTSYYRLKQIDFDEKFTLSRIVSVVPENESLDRFVAFPNPSPDGKVEVKLPERISTMELVDITGKVIIAKQNPATKQIITLPKTGLFFLRIQGIVGEKTIKAVKN</sequence>
<gene>
    <name evidence="2" type="ORF">ON006_07275</name>
</gene>
<name>A0A9E8NFR1_9BACT</name>
<dbReference type="KEGG" id="dpf:ON006_07275"/>
<proteinExistence type="predicted"/>
<evidence type="ECO:0000313" key="2">
    <source>
        <dbReference type="EMBL" id="WAC13751.1"/>
    </source>
</evidence>
<reference evidence="2" key="1">
    <citation type="submission" date="2022-11" db="EMBL/GenBank/DDBJ databases">
        <title>Dyadobacter pollutisoli sp. nov., isolated from plastic dumped soil.</title>
        <authorList>
            <person name="Kim J.M."/>
            <person name="Kim K.R."/>
            <person name="Lee J.K."/>
            <person name="Hao L."/>
            <person name="Jeon C.O."/>
        </authorList>
    </citation>
    <scope>NUCLEOTIDE SEQUENCE</scope>
    <source>
        <strain evidence="2">U1</strain>
    </source>
</reference>
<dbReference type="AlphaFoldDB" id="A0A9E8NFR1"/>
<feature type="chain" id="PRO_5039022213" evidence="1">
    <location>
        <begin position="20"/>
        <end position="229"/>
    </location>
</feature>
<dbReference type="NCBIfam" id="TIGR04183">
    <property type="entry name" value="Por_Secre_tail"/>
    <property type="match status" value="1"/>
</dbReference>
<feature type="signal peptide" evidence="1">
    <location>
        <begin position="1"/>
        <end position="19"/>
    </location>
</feature>
<dbReference type="InterPro" id="IPR026444">
    <property type="entry name" value="Secre_tail"/>
</dbReference>
<keyword evidence="3" id="KW-1185">Reference proteome</keyword>
<protein>
    <submittedName>
        <fullName evidence="2">T9SS type A sorting domain-containing protein</fullName>
    </submittedName>
</protein>
<organism evidence="2 3">
    <name type="scientific">Dyadobacter pollutisoli</name>
    <dbReference type="NCBI Taxonomy" id="2910158"/>
    <lineage>
        <taxon>Bacteria</taxon>
        <taxon>Pseudomonadati</taxon>
        <taxon>Bacteroidota</taxon>
        <taxon>Cytophagia</taxon>
        <taxon>Cytophagales</taxon>
        <taxon>Spirosomataceae</taxon>
        <taxon>Dyadobacter</taxon>
    </lineage>
</organism>
<dbReference type="RefSeq" id="WP_244819141.1">
    <property type="nucleotide sequence ID" value="NZ_CP112998.1"/>
</dbReference>